<feature type="domain" description="Mur ligase C-terminal" evidence="16">
    <location>
        <begin position="346"/>
        <end position="472"/>
    </location>
</feature>
<keyword evidence="13" id="KW-0460">Magnesium</keyword>
<evidence type="ECO:0000259" key="16">
    <source>
        <dbReference type="Pfam" id="PF02875"/>
    </source>
</evidence>
<evidence type="ECO:0000256" key="12">
    <source>
        <dbReference type="ARBA" id="ARBA00081560"/>
    </source>
</evidence>
<keyword evidence="6 13" id="KW-0961">Cell wall biogenesis/degradation</keyword>
<dbReference type="NCBIfam" id="TIGR01085">
    <property type="entry name" value="murE"/>
    <property type="match status" value="1"/>
</dbReference>
<keyword evidence="13 18" id="KW-0436">Ligase</keyword>
<name>A0A1R4AZN2_9VIBR</name>
<dbReference type="SUPFAM" id="SSF53623">
    <property type="entry name" value="MurD-like peptide ligases, catalytic domain"/>
    <property type="match status" value="1"/>
</dbReference>
<evidence type="ECO:0000256" key="3">
    <source>
        <dbReference type="ARBA" id="ARBA00022960"/>
    </source>
</evidence>
<keyword evidence="13" id="KW-0963">Cytoplasm</keyword>
<organism evidence="18 19">
    <name type="scientific">Vibrio palustris</name>
    <dbReference type="NCBI Taxonomy" id="1918946"/>
    <lineage>
        <taxon>Bacteria</taxon>
        <taxon>Pseudomonadati</taxon>
        <taxon>Pseudomonadota</taxon>
        <taxon>Gammaproteobacteria</taxon>
        <taxon>Vibrionales</taxon>
        <taxon>Vibrionaceae</taxon>
        <taxon>Vibrio</taxon>
    </lineage>
</organism>
<dbReference type="Pfam" id="PF08245">
    <property type="entry name" value="Mur_ligase_M"/>
    <property type="match status" value="1"/>
</dbReference>
<evidence type="ECO:0000256" key="11">
    <source>
        <dbReference type="ARBA" id="ARBA00076158"/>
    </source>
</evidence>
<dbReference type="FunFam" id="3.90.190.20:FF:000006">
    <property type="entry name" value="UDP-N-acetylmuramoyl-L-alanyl-D-glutamate--2,6-diaminopimelate ligase"/>
    <property type="match status" value="1"/>
</dbReference>
<feature type="modified residue" description="N6-carboxylysine" evidence="13">
    <location>
        <position position="233"/>
    </location>
</feature>
<evidence type="ECO:0000256" key="13">
    <source>
        <dbReference type="HAMAP-Rule" id="MF_00208"/>
    </source>
</evidence>
<feature type="binding site" evidence="13">
    <location>
        <position position="199"/>
    </location>
    <ligand>
        <name>UDP-N-acetyl-alpha-D-muramoyl-L-alanyl-D-glutamate</name>
        <dbReference type="ChEBI" id="CHEBI:83900"/>
    </ligand>
</feature>
<evidence type="ECO:0000256" key="9">
    <source>
        <dbReference type="ARBA" id="ARBA00072883"/>
    </source>
</evidence>
<dbReference type="Proteomes" id="UP000189475">
    <property type="component" value="Unassembled WGS sequence"/>
</dbReference>
<keyword evidence="2 13" id="KW-0132">Cell division</keyword>
<dbReference type="SUPFAM" id="SSF53244">
    <property type="entry name" value="MurD-like peptide ligases, peptide-binding domain"/>
    <property type="match status" value="1"/>
</dbReference>
<evidence type="ECO:0000313" key="18">
    <source>
        <dbReference type="EMBL" id="SJL82126.1"/>
    </source>
</evidence>
<evidence type="ECO:0000256" key="7">
    <source>
        <dbReference type="ARBA" id="ARBA00050251"/>
    </source>
</evidence>
<dbReference type="STRING" id="1918946.VPAL9027_00036"/>
<evidence type="ECO:0000256" key="10">
    <source>
        <dbReference type="ARBA" id="ARBA00075482"/>
    </source>
</evidence>
<dbReference type="HAMAP" id="MF_00208">
    <property type="entry name" value="MurE"/>
    <property type="match status" value="1"/>
</dbReference>
<evidence type="ECO:0000256" key="8">
    <source>
        <dbReference type="ARBA" id="ARBA00066633"/>
    </source>
</evidence>
<dbReference type="InterPro" id="IPR004101">
    <property type="entry name" value="Mur_ligase_C"/>
</dbReference>
<feature type="binding site" evidence="13">
    <location>
        <begin position="166"/>
        <end position="167"/>
    </location>
    <ligand>
        <name>UDP-N-acetyl-alpha-D-muramoyl-L-alanyl-D-glutamate</name>
        <dbReference type="ChEBI" id="CHEBI:83900"/>
    </ligand>
</feature>
<dbReference type="OrthoDB" id="9800958at2"/>
<comment type="catalytic activity">
    <reaction evidence="7 13">
        <text>UDP-N-acetyl-alpha-D-muramoyl-L-alanyl-D-glutamate + meso-2,6-diaminopimelate + ATP = UDP-N-acetyl-alpha-D-muramoyl-L-alanyl-gamma-D-glutamyl-meso-2,6-diaminopimelate + ADP + phosphate + H(+)</text>
        <dbReference type="Rhea" id="RHEA:23676"/>
        <dbReference type="ChEBI" id="CHEBI:15378"/>
        <dbReference type="ChEBI" id="CHEBI:30616"/>
        <dbReference type="ChEBI" id="CHEBI:43474"/>
        <dbReference type="ChEBI" id="CHEBI:57791"/>
        <dbReference type="ChEBI" id="CHEBI:83900"/>
        <dbReference type="ChEBI" id="CHEBI:83905"/>
        <dbReference type="ChEBI" id="CHEBI:456216"/>
        <dbReference type="EC" id="6.3.2.13"/>
    </reaction>
</comment>
<evidence type="ECO:0000259" key="15">
    <source>
        <dbReference type="Pfam" id="PF01225"/>
    </source>
</evidence>
<evidence type="ECO:0000256" key="14">
    <source>
        <dbReference type="RuleBase" id="RU004135"/>
    </source>
</evidence>
<dbReference type="Pfam" id="PF01225">
    <property type="entry name" value="Mur_ligase"/>
    <property type="match status" value="1"/>
</dbReference>
<comment type="similarity">
    <text evidence="1 13">Belongs to the MurCDEF family. MurE subfamily.</text>
</comment>
<dbReference type="NCBIfam" id="NF001123">
    <property type="entry name" value="PRK00139.1-1"/>
    <property type="match status" value="1"/>
</dbReference>
<keyword evidence="13" id="KW-0547">Nucleotide-binding</keyword>
<comment type="pathway">
    <text evidence="13 14">Cell wall biogenesis; peptidoglycan biosynthesis.</text>
</comment>
<feature type="binding site" evidence="13">
    <location>
        <position position="395"/>
    </location>
    <ligand>
        <name>meso-2,6-diaminopimelate</name>
        <dbReference type="ChEBI" id="CHEBI:57791"/>
    </ligand>
</feature>
<feature type="binding site" evidence="13">
    <location>
        <position position="474"/>
    </location>
    <ligand>
        <name>meso-2,6-diaminopimelate</name>
        <dbReference type="ChEBI" id="CHEBI:57791"/>
    </ligand>
</feature>
<dbReference type="GO" id="GO:0008765">
    <property type="term" value="F:UDP-N-acetylmuramoylalanyl-D-glutamate-2,6-diaminopimelate ligase activity"/>
    <property type="evidence" value="ECO:0007669"/>
    <property type="project" value="UniProtKB-UniRule"/>
</dbReference>
<dbReference type="GO" id="GO:0051301">
    <property type="term" value="P:cell division"/>
    <property type="evidence" value="ECO:0007669"/>
    <property type="project" value="UniProtKB-KW"/>
</dbReference>
<evidence type="ECO:0000256" key="4">
    <source>
        <dbReference type="ARBA" id="ARBA00022984"/>
    </source>
</evidence>
<comment type="subcellular location">
    <subcellularLocation>
        <location evidence="13 14">Cytoplasm</location>
    </subcellularLocation>
</comment>
<dbReference type="InterPro" id="IPR005761">
    <property type="entry name" value="UDP-N-AcMur-Glu-dNH2Pim_ligase"/>
</dbReference>
<feature type="domain" description="Mur ligase central" evidence="17">
    <location>
        <begin position="122"/>
        <end position="322"/>
    </location>
</feature>
<dbReference type="GO" id="GO:0009252">
    <property type="term" value="P:peptidoglycan biosynthetic process"/>
    <property type="evidence" value="ECO:0007669"/>
    <property type="project" value="UniProtKB-UniRule"/>
</dbReference>
<proteinExistence type="inferred from homology"/>
<dbReference type="InterPro" id="IPR000713">
    <property type="entry name" value="Mur_ligase_N"/>
</dbReference>
<dbReference type="GO" id="GO:0005524">
    <property type="term" value="F:ATP binding"/>
    <property type="evidence" value="ECO:0007669"/>
    <property type="project" value="UniProtKB-UniRule"/>
</dbReference>
<feature type="binding site" evidence="13">
    <location>
        <position position="37"/>
    </location>
    <ligand>
        <name>UDP-N-acetyl-alpha-D-muramoyl-L-alanyl-D-glutamate</name>
        <dbReference type="ChEBI" id="CHEBI:83900"/>
    </ligand>
</feature>
<keyword evidence="19" id="KW-1185">Reference proteome</keyword>
<dbReference type="Pfam" id="PF02875">
    <property type="entry name" value="Mur_ligase_C"/>
    <property type="match status" value="1"/>
</dbReference>
<dbReference type="Gene3D" id="3.40.1190.10">
    <property type="entry name" value="Mur-like, catalytic domain"/>
    <property type="match status" value="1"/>
</dbReference>
<dbReference type="PANTHER" id="PTHR23135">
    <property type="entry name" value="MUR LIGASE FAMILY MEMBER"/>
    <property type="match status" value="1"/>
</dbReference>
<dbReference type="GO" id="GO:0071555">
    <property type="term" value="P:cell wall organization"/>
    <property type="evidence" value="ECO:0007669"/>
    <property type="project" value="UniProtKB-KW"/>
</dbReference>
<dbReference type="NCBIfam" id="NF001126">
    <property type="entry name" value="PRK00139.1-4"/>
    <property type="match status" value="1"/>
</dbReference>
<dbReference type="AlphaFoldDB" id="A0A1R4AZN2"/>
<dbReference type="Gene3D" id="3.90.190.20">
    <property type="entry name" value="Mur ligase, C-terminal domain"/>
    <property type="match status" value="1"/>
</dbReference>
<dbReference type="RefSeq" id="WP_077311151.1">
    <property type="nucleotide sequence ID" value="NZ_AP024887.1"/>
</dbReference>
<dbReference type="PANTHER" id="PTHR23135:SF4">
    <property type="entry name" value="UDP-N-ACETYLMURAMOYL-L-ALANYL-D-GLUTAMATE--2,6-DIAMINOPIMELATE LIGASE MURE HOMOLOG, CHLOROPLASTIC"/>
    <property type="match status" value="1"/>
</dbReference>
<dbReference type="GO" id="GO:0005737">
    <property type="term" value="C:cytoplasm"/>
    <property type="evidence" value="ECO:0007669"/>
    <property type="project" value="UniProtKB-SubCell"/>
</dbReference>
<sequence length="500" mass="54105">MKEVIEKLGKTLGDLLHPWCSIATPSIAQILVTDLQLDSRRVQVASTFVAIVGHAIDGREFIHKAIAQGANAVIAQADNSHSHGEIKHVDGIPIVYVANLGEHLSWLGRQLYGAHKNQAIGVTGTNGKTTISQLIAQWLTLLKTPAAVMGTTGNGFLDALEPAINTTGNAIEIQQTLSQLSHQGAQYTALEVSSHGLVQGRVKAVDFVACVFSNLSRDHLDYHGTMEDYAAAKKQLFTEHKRGAAIINVDDEVGRCWATSLENVIGVSLFSQPQTARAVWAQQVEYADSGIVIHFSGSWGEGILHTPLIGEFNACNVLLAFTTLLSLGIDKDLLMTTAPALQAVIGRMELFHRVGQAKVVIDYAHTPDALEKALSALRIHCQGRLWAIVGCGGDRDRGKRPVMARVAEQFADQVILTDDNPRSESPDQIIADMQAGLMHPQQCQIEHSRFEALSLALASSASDDIILLAGKGHEDYQIIGDKRVHYSDRESARTLLGGHS</sequence>
<comment type="cofactor">
    <cofactor evidence="13">
        <name>Mg(2+)</name>
        <dbReference type="ChEBI" id="CHEBI:18420"/>
    </cofactor>
</comment>
<evidence type="ECO:0000256" key="6">
    <source>
        <dbReference type="ARBA" id="ARBA00023316"/>
    </source>
</evidence>
<dbReference type="InterPro" id="IPR013221">
    <property type="entry name" value="Mur_ligase_cen"/>
</dbReference>
<keyword evidence="3 13" id="KW-0133">Cell shape</keyword>
<comment type="function">
    <text evidence="13">Catalyzes the addition of meso-diaminopimelic acid to the nucleotide precursor UDP-N-acetylmuramoyl-L-alanyl-D-glutamate (UMAG) in the biosynthesis of bacterial cell-wall peptidoglycan.</text>
</comment>
<dbReference type="Gene3D" id="3.40.1390.10">
    <property type="entry name" value="MurE/MurF, N-terminal domain"/>
    <property type="match status" value="1"/>
</dbReference>
<evidence type="ECO:0000256" key="1">
    <source>
        <dbReference type="ARBA" id="ARBA00005898"/>
    </source>
</evidence>
<comment type="caution">
    <text evidence="13">Lacks conserved residue(s) required for the propagation of feature annotation.</text>
</comment>
<accession>A0A1R4AZN2</accession>
<dbReference type="InterPro" id="IPR036565">
    <property type="entry name" value="Mur-like_cat_sf"/>
</dbReference>
<gene>
    <name evidence="13 18" type="primary">murE</name>
    <name evidence="18" type="ORF">VPAL9027_00036</name>
</gene>
<dbReference type="UniPathway" id="UPA00219"/>
<feature type="short sequence motif" description="Meso-diaminopimelate recognition motif" evidence="13">
    <location>
        <begin position="419"/>
        <end position="422"/>
    </location>
</feature>
<feature type="binding site" evidence="13">
    <location>
        <position position="39"/>
    </location>
    <ligand>
        <name>UDP-N-acetyl-alpha-D-muramoyl-L-alanyl-D-glutamate</name>
        <dbReference type="ChEBI" id="CHEBI:83900"/>
    </ligand>
</feature>
<feature type="binding site" evidence="13">
    <location>
        <position position="193"/>
    </location>
    <ligand>
        <name>UDP-N-acetyl-alpha-D-muramoyl-L-alanyl-D-glutamate</name>
        <dbReference type="ChEBI" id="CHEBI:83900"/>
    </ligand>
</feature>
<dbReference type="GO" id="GO:0008360">
    <property type="term" value="P:regulation of cell shape"/>
    <property type="evidence" value="ECO:0007669"/>
    <property type="project" value="UniProtKB-KW"/>
</dbReference>
<feature type="binding site" evidence="13">
    <location>
        <position position="165"/>
    </location>
    <ligand>
        <name>UDP-N-acetyl-alpha-D-muramoyl-L-alanyl-D-glutamate</name>
        <dbReference type="ChEBI" id="CHEBI:83900"/>
    </ligand>
</feature>
<reference evidence="18 19" key="1">
    <citation type="submission" date="2017-02" db="EMBL/GenBank/DDBJ databases">
        <authorList>
            <person name="Peterson S.W."/>
        </authorList>
    </citation>
    <scope>NUCLEOTIDE SEQUENCE [LARGE SCALE GENOMIC DNA]</scope>
    <source>
        <strain evidence="18 19">CECT 9027</strain>
    </source>
</reference>
<dbReference type="EMBL" id="FUFT01000001">
    <property type="protein sequence ID" value="SJL82126.1"/>
    <property type="molecule type" value="Genomic_DNA"/>
</dbReference>
<dbReference type="EC" id="6.3.2.13" evidence="8 13"/>
<feature type="binding site" evidence="13">
    <location>
        <begin position="419"/>
        <end position="422"/>
    </location>
    <ligand>
        <name>meso-2,6-diaminopimelate</name>
        <dbReference type="ChEBI" id="CHEBI:57791"/>
    </ligand>
</feature>
<feature type="binding site" evidence="13">
    <location>
        <begin position="124"/>
        <end position="130"/>
    </location>
    <ligand>
        <name>ATP</name>
        <dbReference type="ChEBI" id="CHEBI:30616"/>
    </ligand>
</feature>
<comment type="PTM">
    <text evidence="13">Carboxylation is probably crucial for Mg(2+) binding and, consequently, for the gamma-phosphate positioning of ATP.</text>
</comment>
<dbReference type="InterPro" id="IPR035911">
    <property type="entry name" value="MurE/MurF_N"/>
</dbReference>
<dbReference type="GO" id="GO:0000287">
    <property type="term" value="F:magnesium ion binding"/>
    <property type="evidence" value="ECO:0007669"/>
    <property type="project" value="UniProtKB-UniRule"/>
</dbReference>
<feature type="binding site" evidence="13">
    <location>
        <position position="470"/>
    </location>
    <ligand>
        <name>meso-2,6-diaminopimelate</name>
        <dbReference type="ChEBI" id="CHEBI:57791"/>
    </ligand>
</feature>
<keyword evidence="5 13" id="KW-0131">Cell cycle</keyword>
<evidence type="ECO:0000256" key="2">
    <source>
        <dbReference type="ARBA" id="ARBA00022618"/>
    </source>
</evidence>
<evidence type="ECO:0000313" key="19">
    <source>
        <dbReference type="Proteomes" id="UP000189475"/>
    </source>
</evidence>
<protein>
    <recommendedName>
        <fullName evidence="9 13">UDP-N-acetylmuramoyl-L-alanyl-D-glutamate--2,6-diaminopimelate ligase</fullName>
        <ecNumber evidence="8 13">6.3.2.13</ecNumber>
    </recommendedName>
    <alternativeName>
        <fullName evidence="10 13">Meso-A2pm-adding enzyme</fullName>
    </alternativeName>
    <alternativeName>
        <fullName evidence="11 13">Meso-diaminopimelate-adding enzyme</fullName>
    </alternativeName>
    <alternativeName>
        <fullName evidence="12 13">UDP-MurNAc-L-Ala-D-Glu:meso-diaminopimelate ligase</fullName>
    </alternativeName>
    <alternativeName>
        <fullName evidence="13">UDP-MurNAc-tripeptide synthetase</fullName>
    </alternativeName>
    <alternativeName>
        <fullName evidence="13">UDP-N-acetylmuramyl-tripeptide synthetase</fullName>
    </alternativeName>
</protein>
<feature type="domain" description="Mur ligase N-terminal catalytic" evidence="15">
    <location>
        <begin position="35"/>
        <end position="102"/>
    </location>
</feature>
<evidence type="ECO:0000259" key="17">
    <source>
        <dbReference type="Pfam" id="PF08245"/>
    </source>
</evidence>
<evidence type="ECO:0000256" key="5">
    <source>
        <dbReference type="ARBA" id="ARBA00023306"/>
    </source>
</evidence>
<keyword evidence="13" id="KW-0067">ATP-binding</keyword>
<dbReference type="SUPFAM" id="SSF63418">
    <property type="entry name" value="MurE/MurF N-terminal domain"/>
    <property type="match status" value="1"/>
</dbReference>
<feature type="binding site" evidence="13">
    <location>
        <position position="201"/>
    </location>
    <ligand>
        <name>UDP-N-acetyl-alpha-D-muramoyl-L-alanyl-D-glutamate</name>
        <dbReference type="ChEBI" id="CHEBI:83900"/>
    </ligand>
</feature>
<dbReference type="InterPro" id="IPR036615">
    <property type="entry name" value="Mur_ligase_C_dom_sf"/>
</dbReference>
<keyword evidence="4 13" id="KW-0573">Peptidoglycan synthesis</keyword>